<organism evidence="4 5">
    <name type="scientific">Microcella daejeonensis</name>
    <dbReference type="NCBI Taxonomy" id="2994971"/>
    <lineage>
        <taxon>Bacteria</taxon>
        <taxon>Bacillati</taxon>
        <taxon>Actinomycetota</taxon>
        <taxon>Actinomycetes</taxon>
        <taxon>Micrococcales</taxon>
        <taxon>Microbacteriaceae</taxon>
        <taxon>Microcella</taxon>
    </lineage>
</organism>
<protein>
    <submittedName>
        <fullName evidence="4">WYL domain-containing protein</fullName>
    </submittedName>
</protein>
<dbReference type="InterPro" id="IPR051534">
    <property type="entry name" value="CBASS_pafABC_assoc_protein"/>
</dbReference>
<evidence type="ECO:0000313" key="5">
    <source>
        <dbReference type="Proteomes" id="UP001164706"/>
    </source>
</evidence>
<dbReference type="PANTHER" id="PTHR34580:SF3">
    <property type="entry name" value="PROTEIN PAFB"/>
    <property type="match status" value="1"/>
</dbReference>
<evidence type="ECO:0000259" key="2">
    <source>
        <dbReference type="Pfam" id="PF13280"/>
    </source>
</evidence>
<sequence>MAARRSADATGAPGASGASGAVRARVPVERRQFNLVLALVATTQGLTKHELLSTVHGYAERYAVAADRDNLERQFERDKDDLRELGVPLETVAPPGAEDDTKQQRYRIAKERYQLPEDVEFSAEEYALLTLAGQVWREGSLSEHSRRALVKLRSFGLSVDAQELGFAPSIGTRDPAYDPLAAAIDRGRQVSFPYLKAGHGEPERRRVSPLALVNHEGRWHLQAHDELADGSRTFLLRRIVGAVRIEDAPARPAAPDEAARAAAELQRVWERTTALVRTTSGSEADVVLRNRAGTEVEPVAGGEGAEALRIRTTDLDVLADELAAFGAGVRVLEPETLRTAVLDRWRAVAVAHG</sequence>
<feature type="region of interest" description="Disordered" evidence="1">
    <location>
        <begin position="1"/>
        <end position="21"/>
    </location>
</feature>
<name>A0A9E8S8V8_9MICO</name>
<feature type="domain" description="WYL" evidence="2">
    <location>
        <begin position="177"/>
        <end position="241"/>
    </location>
</feature>
<dbReference type="Pfam" id="PF25583">
    <property type="entry name" value="WCX"/>
    <property type="match status" value="1"/>
</dbReference>
<proteinExistence type="predicted"/>
<dbReference type="KEGG" id="mdb:OVN18_12315"/>
<dbReference type="AlphaFoldDB" id="A0A9E8S8V8"/>
<dbReference type="PROSITE" id="PS52050">
    <property type="entry name" value="WYL"/>
    <property type="match status" value="1"/>
</dbReference>
<feature type="compositionally biased region" description="Low complexity" evidence="1">
    <location>
        <begin position="8"/>
        <end position="21"/>
    </location>
</feature>
<accession>A0A9E8S8V8</accession>
<dbReference type="InterPro" id="IPR057727">
    <property type="entry name" value="WCX_dom"/>
</dbReference>
<feature type="domain" description="WCX" evidence="3">
    <location>
        <begin position="283"/>
        <end position="349"/>
    </location>
</feature>
<dbReference type="InterPro" id="IPR026881">
    <property type="entry name" value="WYL_dom"/>
</dbReference>
<keyword evidence="5" id="KW-1185">Reference proteome</keyword>
<evidence type="ECO:0000313" key="4">
    <source>
        <dbReference type="EMBL" id="WAB81304.1"/>
    </source>
</evidence>
<evidence type="ECO:0000259" key="3">
    <source>
        <dbReference type="Pfam" id="PF25583"/>
    </source>
</evidence>
<dbReference type="RefSeq" id="WP_267781053.1">
    <property type="nucleotide sequence ID" value="NZ_CP113089.1"/>
</dbReference>
<dbReference type="PANTHER" id="PTHR34580">
    <property type="match status" value="1"/>
</dbReference>
<reference evidence="4" key="1">
    <citation type="submission" date="2022-11" db="EMBL/GenBank/DDBJ databases">
        <title>Description of Microcella daejonensis nov. sp, isolated from riverside soil.</title>
        <authorList>
            <person name="Molina K.M."/>
            <person name="Kim S.B."/>
        </authorList>
    </citation>
    <scope>NUCLEOTIDE SEQUENCE</scope>
    <source>
        <strain evidence="4">MMS21-STM12</strain>
    </source>
</reference>
<dbReference type="EMBL" id="CP113089">
    <property type="protein sequence ID" value="WAB81304.1"/>
    <property type="molecule type" value="Genomic_DNA"/>
</dbReference>
<evidence type="ECO:0000256" key="1">
    <source>
        <dbReference type="SAM" id="MobiDB-lite"/>
    </source>
</evidence>
<dbReference type="Pfam" id="PF13280">
    <property type="entry name" value="WYL"/>
    <property type="match status" value="1"/>
</dbReference>
<dbReference type="Proteomes" id="UP001164706">
    <property type="component" value="Chromosome"/>
</dbReference>
<gene>
    <name evidence="4" type="ORF">OVN18_12315</name>
</gene>